<evidence type="ECO:0000313" key="2">
    <source>
        <dbReference type="Proteomes" id="UP000015927"/>
    </source>
</evidence>
<dbReference type="Proteomes" id="UP000015927">
    <property type="component" value="Chromosome"/>
</dbReference>
<reference evidence="1 2" key="1">
    <citation type="submission" date="2010-12" db="EMBL/GenBank/DDBJ databases">
        <title>The Genome Sequence of Lactobacillus paracasei subsp. paracasei strain 8700:2.</title>
        <authorList>
            <consortium name="The Broad Institute Genome Sequencing Platform"/>
            <person name="Ward D."/>
            <person name="Earl A."/>
            <person name="Feldgarden M."/>
            <person name="Young S.K."/>
            <person name="Gargeya S."/>
            <person name="Zeng Q."/>
            <person name="Alvarado L."/>
            <person name="Berlin A."/>
            <person name="Bochicchio J."/>
            <person name="Chapman S.B."/>
            <person name="Chen Z."/>
            <person name="Freedman E."/>
            <person name="Gellesch M."/>
            <person name="Goldberg J."/>
            <person name="Griggs A."/>
            <person name="Gujja S."/>
            <person name="Heilman E."/>
            <person name="Heiman D."/>
            <person name="Howarth C."/>
            <person name="Mehta T."/>
            <person name="Neiman D."/>
            <person name="Pearson M."/>
            <person name="Roberts A."/>
            <person name="Saif S."/>
            <person name="Shea T."/>
            <person name="Shenoy N."/>
            <person name="Sisk P."/>
            <person name="Stolte C."/>
            <person name="Sykes S."/>
            <person name="White J."/>
            <person name="Yandava C."/>
            <person name="Saulnier D."/>
            <person name="Haas B."/>
            <person name="Nusbaum C."/>
            <person name="Birren B."/>
        </authorList>
    </citation>
    <scope>NUCLEOTIDE SEQUENCE [LARGE SCALE GENOMIC DNA]</scope>
    <source>
        <strain evidence="1 2">8700:2</strain>
    </source>
</reference>
<evidence type="ECO:0000313" key="1">
    <source>
        <dbReference type="EMBL" id="EEQ65399.1"/>
    </source>
</evidence>
<dbReference type="KEGG" id="lpi:LBPG_00848"/>
<dbReference type="RefSeq" id="WP_003658532.1">
    <property type="nucleotide sequence ID" value="NC_022112.1"/>
</dbReference>
<sequence>MIKTPEAKLFDLRLAAYERISSMVMIELSTNASPLHRMQVAQWSVPKLVYYGIKAYAFYDRTAEFDDQQDRFVQMEEVLTSVGGLTPREFMGIFPIKKTYDGKKYGCKDYFSAMLDSINTNGVDKPIGEPFKFLMEYWNDDVTDFMVNMMMTMSRINREKTGKGLFEQFVDEHRL</sequence>
<dbReference type="EMBL" id="CP002391">
    <property type="protein sequence ID" value="EEQ65399.1"/>
    <property type="molecule type" value="Genomic_DNA"/>
</dbReference>
<dbReference type="AlphaFoldDB" id="A0A826HWK8"/>
<gene>
    <name evidence="1" type="ORF">LBPG_00848</name>
</gene>
<protein>
    <submittedName>
        <fullName evidence="1">Prophage ps2 protein 16</fullName>
    </submittedName>
</protein>
<dbReference type="GeneID" id="57090282"/>
<organism evidence="1 2">
    <name type="scientific">Lacticaseibacillus paracasei subsp. paracasei 8700:2</name>
    <dbReference type="NCBI Taxonomy" id="537973"/>
    <lineage>
        <taxon>Bacteria</taxon>
        <taxon>Bacillati</taxon>
        <taxon>Bacillota</taxon>
        <taxon>Bacilli</taxon>
        <taxon>Lactobacillales</taxon>
        <taxon>Lactobacillaceae</taxon>
        <taxon>Lacticaseibacillus</taxon>
    </lineage>
</organism>
<accession>A0A826HWK8</accession>
<name>A0A826HWK8_LACPA</name>
<proteinExistence type="predicted"/>